<name>A0ABD2Q061_9PLAT</name>
<dbReference type="EMBL" id="JBJKFK010001476">
    <property type="protein sequence ID" value="KAL3312994.1"/>
    <property type="molecule type" value="Genomic_DNA"/>
</dbReference>
<keyword evidence="3" id="KW-1185">Reference proteome</keyword>
<accession>A0ABD2Q061</accession>
<sequence>MSKQDDVEQTIEKLKTHYALIESSSEKFKRMTENLCQTIEEKENEIRNLRKELADLRAEFTLSKVTPNSENQESPTSILGCGDEDTLMPSLQILEADVRQIKEKFKNETKEHRQVLEENYRLKEELIISKQAEIDLSFQLFSAKDREALVREQCANQDLEKDDTISGLNYEIKNLKRVINRMEIDLKESKSEFVPYQY</sequence>
<keyword evidence="1" id="KW-0175">Coiled coil</keyword>
<protein>
    <submittedName>
        <fullName evidence="2">Uncharacterized protein</fullName>
    </submittedName>
</protein>
<feature type="coiled-coil region" evidence="1">
    <location>
        <begin position="32"/>
        <end position="59"/>
    </location>
</feature>
<comment type="caution">
    <text evidence="2">The sequence shown here is derived from an EMBL/GenBank/DDBJ whole genome shotgun (WGS) entry which is preliminary data.</text>
</comment>
<proteinExistence type="predicted"/>
<dbReference type="Proteomes" id="UP001626550">
    <property type="component" value="Unassembled WGS sequence"/>
</dbReference>
<gene>
    <name evidence="2" type="ORF">Ciccas_008407</name>
</gene>
<evidence type="ECO:0000313" key="3">
    <source>
        <dbReference type="Proteomes" id="UP001626550"/>
    </source>
</evidence>
<evidence type="ECO:0000256" key="1">
    <source>
        <dbReference type="SAM" id="Coils"/>
    </source>
</evidence>
<feature type="coiled-coil region" evidence="1">
    <location>
        <begin position="91"/>
        <end position="118"/>
    </location>
</feature>
<dbReference type="AlphaFoldDB" id="A0ABD2Q061"/>
<feature type="coiled-coil region" evidence="1">
    <location>
        <begin position="165"/>
        <end position="192"/>
    </location>
</feature>
<evidence type="ECO:0000313" key="2">
    <source>
        <dbReference type="EMBL" id="KAL3312994.1"/>
    </source>
</evidence>
<reference evidence="2 3" key="1">
    <citation type="submission" date="2024-11" db="EMBL/GenBank/DDBJ databases">
        <title>Adaptive evolution of stress response genes in parasites aligns with host niche diversity.</title>
        <authorList>
            <person name="Hahn C."/>
            <person name="Resl P."/>
        </authorList>
    </citation>
    <scope>NUCLEOTIDE SEQUENCE [LARGE SCALE GENOMIC DNA]</scope>
    <source>
        <strain evidence="2">EGGRZ-B1_66</strain>
        <tissue evidence="2">Body</tissue>
    </source>
</reference>
<organism evidence="2 3">
    <name type="scientific">Cichlidogyrus casuarinus</name>
    <dbReference type="NCBI Taxonomy" id="1844966"/>
    <lineage>
        <taxon>Eukaryota</taxon>
        <taxon>Metazoa</taxon>
        <taxon>Spiralia</taxon>
        <taxon>Lophotrochozoa</taxon>
        <taxon>Platyhelminthes</taxon>
        <taxon>Monogenea</taxon>
        <taxon>Monopisthocotylea</taxon>
        <taxon>Dactylogyridea</taxon>
        <taxon>Ancyrocephalidae</taxon>
        <taxon>Cichlidogyrus</taxon>
    </lineage>
</organism>